<feature type="transmembrane region" description="Helical" evidence="5">
    <location>
        <begin position="178"/>
        <end position="198"/>
    </location>
</feature>
<dbReference type="AlphaFoldDB" id="A0A1B3X816"/>
<evidence type="ECO:0000313" key="9">
    <source>
        <dbReference type="EMBL" id="EAK5104152.1"/>
    </source>
</evidence>
<reference evidence="10 13" key="2">
    <citation type="submission" date="2018-08" db="EMBL/GenBank/DDBJ databases">
        <authorList>
            <consortium name="NARMS: The National Antimicrobial Resistance Monitoring System"/>
        </authorList>
    </citation>
    <scope>NUCLEOTIDE SEQUENCE [LARGE SCALE GENOMIC DNA]</scope>
    <source>
        <strain evidence="10 13">CVM N17C171</strain>
        <strain evidence="6 14">FSIS1609200</strain>
        <strain evidence="9 12">FSIS1711007</strain>
    </source>
</reference>
<sequence>MINKTALLGAAFLMATSAIGPGFLTQTATFTGSLLASFGFVILVSIILDIGAQLNIWRIIGISGKRGTEVANMVLPNLGYFVAFLIALGGFFFNIGNIAGAGLGLNIVLGISVENAAVISAIIAIGIFIFKKAGELMDKFIVLAGFVMIVLTAYVAFASKPPIGEALFRTFIPTQIDVISIVTLVGGTVGGYIVFSGAHRLIDAKLYGKENLNYINKAAVSGIIITGIMRVILFLAVLGVVSSGFILDKENPAGSVFHHALGDLGLKIFGVVLFLAAISSVIGAAYTSVSFIRSFHPWIEKYNRFVVIFFIIVSTLVFYILGKSPASILIIVGTINGWILPVTLFIMIIAAHKKSVVGDYKHPKWMSAFGLLIVALMSYLSVLSMIKLM</sequence>
<evidence type="ECO:0000313" key="14">
    <source>
        <dbReference type="Proteomes" id="UP000557830"/>
    </source>
</evidence>
<gene>
    <name evidence="9" type="ORF">B9Q54_07730</name>
    <name evidence="6" type="ORF">BU953_07875</name>
    <name evidence="7" type="ORF">CJD00_06115</name>
    <name evidence="8" type="ORF">CJD00_10400</name>
    <name evidence="10" type="ORF">DYU70_04465</name>
</gene>
<feature type="transmembrane region" description="Helical" evidence="5">
    <location>
        <begin position="140"/>
        <end position="158"/>
    </location>
</feature>
<dbReference type="RefSeq" id="WP_002781022.1">
    <property type="nucleotide sequence ID" value="NZ_AANOQZ020000005.1"/>
</dbReference>
<feature type="transmembrane region" description="Helical" evidence="5">
    <location>
        <begin position="304"/>
        <end position="322"/>
    </location>
</feature>
<evidence type="ECO:0000313" key="11">
    <source>
        <dbReference type="Proteomes" id="UP000361993"/>
    </source>
</evidence>
<evidence type="ECO:0000313" key="13">
    <source>
        <dbReference type="Proteomes" id="UP000411403"/>
    </source>
</evidence>
<dbReference type="EMBL" id="AACGUZ010000015">
    <property type="protein sequence ID" value="EAK5104152.1"/>
    <property type="molecule type" value="Genomic_DNA"/>
</dbReference>
<feature type="transmembrane region" description="Helical" evidence="5">
    <location>
        <begin position="328"/>
        <end position="351"/>
    </location>
</feature>
<feature type="transmembrane region" description="Helical" evidence="5">
    <location>
        <begin position="219"/>
        <end position="246"/>
    </location>
</feature>
<evidence type="ECO:0000256" key="1">
    <source>
        <dbReference type="ARBA" id="ARBA00004141"/>
    </source>
</evidence>
<dbReference type="Proteomes" id="UP000361993">
    <property type="component" value="Unassembled WGS sequence"/>
</dbReference>
<feature type="transmembrane region" description="Helical" evidence="5">
    <location>
        <begin position="78"/>
        <end position="99"/>
    </location>
</feature>
<name>A0A1B3X816_CAMCO</name>
<dbReference type="EMBL" id="AACSIE010000003">
    <property type="protein sequence ID" value="EAL9204411.1"/>
    <property type="molecule type" value="Genomic_DNA"/>
</dbReference>
<comment type="subcellular location">
    <subcellularLocation>
        <location evidence="1">Membrane</location>
        <topology evidence="1">Multi-pass membrane protein</topology>
    </subcellularLocation>
</comment>
<dbReference type="Proteomes" id="UP000411403">
    <property type="component" value="Unassembled WGS sequence"/>
</dbReference>
<evidence type="ECO:0000256" key="3">
    <source>
        <dbReference type="ARBA" id="ARBA00022989"/>
    </source>
</evidence>
<dbReference type="Proteomes" id="UP000409545">
    <property type="component" value="Unassembled WGS sequence"/>
</dbReference>
<evidence type="ECO:0000256" key="2">
    <source>
        <dbReference type="ARBA" id="ARBA00022692"/>
    </source>
</evidence>
<evidence type="ECO:0000313" key="10">
    <source>
        <dbReference type="EMBL" id="EAL9204411.1"/>
    </source>
</evidence>
<dbReference type="GeneID" id="66545202"/>
<dbReference type="STRING" id="195.ATE51_00490"/>
<reference evidence="7 11" key="1">
    <citation type="submission" date="2018-05" db="EMBL/GenBank/DDBJ databases">
        <authorList>
            <consortium name="GenomeTrakr network: Whole genome sequencing for foodborne pathogen traceback"/>
        </authorList>
    </citation>
    <scope>NUCLEOTIDE SEQUENCE [LARGE SCALE GENOMIC DNA]</scope>
    <source>
        <strain evidence="7 11">NC_C6016</strain>
    </source>
</reference>
<keyword evidence="4 5" id="KW-0472">Membrane</keyword>
<evidence type="ECO:0000313" key="6">
    <source>
        <dbReference type="EMBL" id="EAJ1077513.1"/>
    </source>
</evidence>
<dbReference type="InterPro" id="IPR001046">
    <property type="entry name" value="NRAMP_fam"/>
</dbReference>
<feature type="transmembrane region" description="Helical" evidence="5">
    <location>
        <begin position="266"/>
        <end position="292"/>
    </location>
</feature>
<dbReference type="GO" id="GO:0005384">
    <property type="term" value="F:manganese ion transmembrane transporter activity"/>
    <property type="evidence" value="ECO:0007669"/>
    <property type="project" value="TreeGrafter"/>
</dbReference>
<evidence type="ECO:0000313" key="7">
    <source>
        <dbReference type="EMBL" id="EAK1509832.1"/>
    </source>
</evidence>
<dbReference type="EMBL" id="AABUYW010000016">
    <property type="protein sequence ID" value="EAJ1077513.1"/>
    <property type="molecule type" value="Genomic_DNA"/>
</dbReference>
<comment type="caution">
    <text evidence="10">The sequence shown here is derived from an EMBL/GenBank/DDBJ whole genome shotgun (WGS) entry which is preliminary data.</text>
</comment>
<dbReference type="EMBL" id="AACDUL010000084">
    <property type="protein sequence ID" value="EAK1510639.1"/>
    <property type="molecule type" value="Genomic_DNA"/>
</dbReference>
<evidence type="ECO:0000256" key="5">
    <source>
        <dbReference type="SAM" id="Phobius"/>
    </source>
</evidence>
<dbReference type="Proteomes" id="UP000557830">
    <property type="component" value="Unassembled WGS sequence"/>
</dbReference>
<dbReference type="EMBL" id="AACDUL010000010">
    <property type="protein sequence ID" value="EAK1509832.1"/>
    <property type="molecule type" value="Genomic_DNA"/>
</dbReference>
<organism evidence="10 13">
    <name type="scientific">Campylobacter coli</name>
    <dbReference type="NCBI Taxonomy" id="195"/>
    <lineage>
        <taxon>Bacteria</taxon>
        <taxon>Pseudomonadati</taxon>
        <taxon>Campylobacterota</taxon>
        <taxon>Epsilonproteobacteria</taxon>
        <taxon>Campylobacterales</taxon>
        <taxon>Campylobacteraceae</taxon>
        <taxon>Campylobacter</taxon>
    </lineage>
</organism>
<dbReference type="GO" id="GO:0005886">
    <property type="term" value="C:plasma membrane"/>
    <property type="evidence" value="ECO:0007669"/>
    <property type="project" value="TreeGrafter"/>
</dbReference>
<keyword evidence="2 5" id="KW-0812">Transmembrane</keyword>
<dbReference type="PANTHER" id="PTHR11706:SF2">
    <property type="entry name" value="TRANSPORTER PROTEIN"/>
    <property type="match status" value="1"/>
</dbReference>
<dbReference type="GO" id="GO:0015086">
    <property type="term" value="F:cadmium ion transmembrane transporter activity"/>
    <property type="evidence" value="ECO:0007669"/>
    <property type="project" value="TreeGrafter"/>
</dbReference>
<feature type="transmembrane region" description="Helical" evidence="5">
    <location>
        <begin position="105"/>
        <end position="128"/>
    </location>
</feature>
<evidence type="ECO:0000313" key="8">
    <source>
        <dbReference type="EMBL" id="EAK1510639.1"/>
    </source>
</evidence>
<proteinExistence type="predicted"/>
<keyword evidence="3 5" id="KW-1133">Transmembrane helix</keyword>
<protein>
    <submittedName>
        <fullName evidence="10">Divalent metal cation transporter</fullName>
    </submittedName>
</protein>
<feature type="transmembrane region" description="Helical" evidence="5">
    <location>
        <begin position="363"/>
        <end position="386"/>
    </location>
</feature>
<feature type="transmembrane region" description="Helical" evidence="5">
    <location>
        <begin position="34"/>
        <end position="57"/>
    </location>
</feature>
<dbReference type="GO" id="GO:0034755">
    <property type="term" value="P:iron ion transmembrane transport"/>
    <property type="evidence" value="ECO:0007669"/>
    <property type="project" value="TreeGrafter"/>
</dbReference>
<dbReference type="PANTHER" id="PTHR11706">
    <property type="entry name" value="SOLUTE CARRIER PROTEIN FAMILY 11 MEMBER"/>
    <property type="match status" value="1"/>
</dbReference>
<evidence type="ECO:0000313" key="12">
    <source>
        <dbReference type="Proteomes" id="UP000409545"/>
    </source>
</evidence>
<dbReference type="OrthoDB" id="141480at2"/>
<dbReference type="Pfam" id="PF01566">
    <property type="entry name" value="Nramp"/>
    <property type="match status" value="1"/>
</dbReference>
<evidence type="ECO:0000256" key="4">
    <source>
        <dbReference type="ARBA" id="ARBA00023136"/>
    </source>
</evidence>
<accession>A0A1B3X816</accession>